<dbReference type="Gene3D" id="3.30.40.10">
    <property type="entry name" value="Zinc/RING finger domain, C3HC4 (zinc finger)"/>
    <property type="match status" value="1"/>
</dbReference>
<dbReference type="InterPro" id="IPR013083">
    <property type="entry name" value="Znf_RING/FYVE/PHD"/>
</dbReference>
<dbReference type="SMART" id="SM00647">
    <property type="entry name" value="IBR"/>
    <property type="match status" value="1"/>
</dbReference>
<feature type="compositionally biased region" description="Basic and acidic residues" evidence="8">
    <location>
        <begin position="2181"/>
        <end position="2194"/>
    </location>
</feature>
<feature type="compositionally biased region" description="Basic and acidic residues" evidence="8">
    <location>
        <begin position="3415"/>
        <end position="3425"/>
    </location>
</feature>
<dbReference type="CDD" id="cd20351">
    <property type="entry name" value="Rcat_RBR_HOIP"/>
    <property type="match status" value="1"/>
</dbReference>
<evidence type="ECO:0000256" key="2">
    <source>
        <dbReference type="ARBA" id="ARBA00022723"/>
    </source>
</evidence>
<dbReference type="InterPro" id="IPR001841">
    <property type="entry name" value="Znf_RING"/>
</dbReference>
<feature type="compositionally biased region" description="Low complexity" evidence="8">
    <location>
        <begin position="3533"/>
        <end position="3575"/>
    </location>
</feature>
<feature type="region of interest" description="Disordered" evidence="8">
    <location>
        <begin position="2347"/>
        <end position="2392"/>
    </location>
</feature>
<feature type="compositionally biased region" description="Polar residues" evidence="8">
    <location>
        <begin position="2378"/>
        <end position="2391"/>
    </location>
</feature>
<keyword evidence="3" id="KW-0677">Repeat</keyword>
<protein>
    <submittedName>
        <fullName evidence="11">E3 ubiquitin-protein ligase RNF31</fullName>
    </submittedName>
</protein>
<evidence type="ECO:0000259" key="10">
    <source>
        <dbReference type="PROSITE" id="PS51873"/>
    </source>
</evidence>
<feature type="compositionally biased region" description="Polar residues" evidence="8">
    <location>
        <begin position="126"/>
        <end position="145"/>
    </location>
</feature>
<feature type="compositionally biased region" description="Polar residues" evidence="8">
    <location>
        <begin position="1424"/>
        <end position="1435"/>
    </location>
</feature>
<keyword evidence="1" id="KW-0808">Transferase</keyword>
<accession>A0A8X7C737</accession>
<dbReference type="GO" id="GO:0036435">
    <property type="term" value="F:K48-linked polyubiquitin modification-dependent protein binding"/>
    <property type="evidence" value="ECO:0007669"/>
    <property type="project" value="TreeGrafter"/>
</dbReference>
<feature type="compositionally biased region" description="Polar residues" evidence="8">
    <location>
        <begin position="1592"/>
        <end position="1612"/>
    </location>
</feature>
<evidence type="ECO:0000256" key="1">
    <source>
        <dbReference type="ARBA" id="ARBA00022679"/>
    </source>
</evidence>
<feature type="region of interest" description="Disordered" evidence="8">
    <location>
        <begin position="2400"/>
        <end position="2419"/>
    </location>
</feature>
<feature type="compositionally biased region" description="Basic and acidic residues" evidence="8">
    <location>
        <begin position="3075"/>
        <end position="3085"/>
    </location>
</feature>
<feature type="compositionally biased region" description="Basic and acidic residues" evidence="8">
    <location>
        <begin position="2727"/>
        <end position="2746"/>
    </location>
</feature>
<comment type="caution">
    <text evidence="11">The sequence shown here is derived from an EMBL/GenBank/DDBJ whole genome shotgun (WGS) entry which is preliminary data.</text>
</comment>
<feature type="compositionally biased region" description="Basic and acidic residues" evidence="8">
    <location>
        <begin position="1436"/>
        <end position="1451"/>
    </location>
</feature>
<feature type="compositionally biased region" description="Basic and acidic residues" evidence="8">
    <location>
        <begin position="2851"/>
        <end position="2872"/>
    </location>
</feature>
<feature type="region of interest" description="Disordered" evidence="8">
    <location>
        <begin position="192"/>
        <end position="212"/>
    </location>
</feature>
<feature type="compositionally biased region" description="Low complexity" evidence="8">
    <location>
        <begin position="3169"/>
        <end position="3178"/>
    </location>
</feature>
<feature type="compositionally biased region" description="Low complexity" evidence="8">
    <location>
        <begin position="3465"/>
        <end position="3480"/>
    </location>
</feature>
<evidence type="ECO:0000256" key="6">
    <source>
        <dbReference type="ARBA" id="ARBA00022833"/>
    </source>
</evidence>
<feature type="domain" description="RING-type" evidence="10">
    <location>
        <begin position="3686"/>
        <end position="3918"/>
    </location>
</feature>
<organism evidence="11 12">
    <name type="scientific">Trichonephila inaurata madagascariensis</name>
    <dbReference type="NCBI Taxonomy" id="2747483"/>
    <lineage>
        <taxon>Eukaryota</taxon>
        <taxon>Metazoa</taxon>
        <taxon>Ecdysozoa</taxon>
        <taxon>Arthropoda</taxon>
        <taxon>Chelicerata</taxon>
        <taxon>Arachnida</taxon>
        <taxon>Araneae</taxon>
        <taxon>Araneomorphae</taxon>
        <taxon>Entelegynae</taxon>
        <taxon>Araneoidea</taxon>
        <taxon>Nephilidae</taxon>
        <taxon>Trichonephila</taxon>
        <taxon>Trichonephila inaurata</taxon>
    </lineage>
</organism>
<dbReference type="Proteomes" id="UP000886998">
    <property type="component" value="Unassembled WGS sequence"/>
</dbReference>
<feature type="compositionally biased region" description="Basic and acidic residues" evidence="8">
    <location>
        <begin position="3013"/>
        <end position="3052"/>
    </location>
</feature>
<feature type="region of interest" description="Disordered" evidence="8">
    <location>
        <begin position="914"/>
        <end position="934"/>
    </location>
</feature>
<dbReference type="InterPro" id="IPR002867">
    <property type="entry name" value="IBR_dom"/>
</dbReference>
<dbReference type="GO" id="GO:0097039">
    <property type="term" value="P:protein linear polyubiquitination"/>
    <property type="evidence" value="ECO:0007669"/>
    <property type="project" value="TreeGrafter"/>
</dbReference>
<feature type="compositionally biased region" description="Basic and acidic residues" evidence="8">
    <location>
        <begin position="2979"/>
        <end position="3001"/>
    </location>
</feature>
<dbReference type="InterPro" id="IPR047542">
    <property type="entry name" value="Rcat_RBR_RNF31-like"/>
</dbReference>
<proteinExistence type="predicted"/>
<dbReference type="InterPro" id="IPR041031">
    <property type="entry name" value="RNF31_C"/>
</dbReference>
<feature type="compositionally biased region" description="Polar residues" evidence="8">
    <location>
        <begin position="3426"/>
        <end position="3436"/>
    </location>
</feature>
<gene>
    <name evidence="11" type="primary">Rnf31_0</name>
    <name evidence="11" type="ORF">TNIN_64571</name>
</gene>
<evidence type="ECO:0000256" key="7">
    <source>
        <dbReference type="PROSITE-ProRule" id="PRU00175"/>
    </source>
</evidence>
<feature type="compositionally biased region" description="Polar residues" evidence="8">
    <location>
        <begin position="2253"/>
        <end position="2276"/>
    </location>
</feature>
<dbReference type="EMBL" id="BMAV01012932">
    <property type="protein sequence ID" value="GFY59986.1"/>
    <property type="molecule type" value="Genomic_DNA"/>
</dbReference>
<evidence type="ECO:0000313" key="11">
    <source>
        <dbReference type="EMBL" id="GFY59986.1"/>
    </source>
</evidence>
<dbReference type="CDD" id="cd20337">
    <property type="entry name" value="BRcat_RBR_HOIP"/>
    <property type="match status" value="1"/>
</dbReference>
<feature type="region of interest" description="Disordered" evidence="8">
    <location>
        <begin position="2181"/>
        <end position="2303"/>
    </location>
</feature>
<dbReference type="GO" id="GO:0070530">
    <property type="term" value="F:K63-linked polyubiquitin modification-dependent protein binding"/>
    <property type="evidence" value="ECO:0007669"/>
    <property type="project" value="TreeGrafter"/>
</dbReference>
<evidence type="ECO:0000259" key="9">
    <source>
        <dbReference type="PROSITE" id="PS50089"/>
    </source>
</evidence>
<feature type="region of interest" description="Disordered" evidence="8">
    <location>
        <begin position="2963"/>
        <end position="3188"/>
    </location>
</feature>
<dbReference type="GO" id="GO:0008270">
    <property type="term" value="F:zinc ion binding"/>
    <property type="evidence" value="ECO:0007669"/>
    <property type="project" value="UniProtKB-KW"/>
</dbReference>
<dbReference type="GO" id="GO:0061630">
    <property type="term" value="F:ubiquitin protein ligase activity"/>
    <property type="evidence" value="ECO:0007669"/>
    <property type="project" value="TreeGrafter"/>
</dbReference>
<evidence type="ECO:0000256" key="5">
    <source>
        <dbReference type="ARBA" id="ARBA00022786"/>
    </source>
</evidence>
<feature type="compositionally biased region" description="Basic and acidic residues" evidence="8">
    <location>
        <begin position="3179"/>
        <end position="3188"/>
    </location>
</feature>
<dbReference type="InterPro" id="IPR044066">
    <property type="entry name" value="TRIAD_supradom"/>
</dbReference>
<feature type="domain" description="RING-type" evidence="9">
    <location>
        <begin position="3690"/>
        <end position="3739"/>
    </location>
</feature>
<feature type="compositionally biased region" description="Basic and acidic residues" evidence="8">
    <location>
        <begin position="1386"/>
        <end position="1395"/>
    </location>
</feature>
<feature type="compositionally biased region" description="Low complexity" evidence="8">
    <location>
        <begin position="3152"/>
        <end position="3162"/>
    </location>
</feature>
<dbReference type="Pfam" id="PF01485">
    <property type="entry name" value="IBR"/>
    <property type="match status" value="1"/>
</dbReference>
<dbReference type="OrthoDB" id="9978677at2759"/>
<feature type="region of interest" description="Disordered" evidence="8">
    <location>
        <begin position="2428"/>
        <end position="2452"/>
    </location>
</feature>
<feature type="non-terminal residue" evidence="11">
    <location>
        <position position="4049"/>
    </location>
</feature>
<dbReference type="Pfam" id="PF22191">
    <property type="entry name" value="IBR_1"/>
    <property type="match status" value="1"/>
</dbReference>
<dbReference type="PANTHER" id="PTHR16004:SF2">
    <property type="entry name" value="E3 UBIQUITIN-PROTEIN LIGASE LUBEL"/>
    <property type="match status" value="1"/>
</dbReference>
<evidence type="ECO:0000256" key="3">
    <source>
        <dbReference type="ARBA" id="ARBA00022737"/>
    </source>
</evidence>
<feature type="compositionally biased region" description="Basic and acidic residues" evidence="8">
    <location>
        <begin position="2202"/>
        <end position="2251"/>
    </location>
</feature>
<feature type="compositionally biased region" description="Basic and acidic residues" evidence="8">
    <location>
        <begin position="115"/>
        <end position="125"/>
    </location>
</feature>
<keyword evidence="5" id="KW-0833">Ubl conjugation pathway</keyword>
<evidence type="ECO:0000256" key="8">
    <source>
        <dbReference type="SAM" id="MobiDB-lite"/>
    </source>
</evidence>
<reference evidence="11" key="1">
    <citation type="submission" date="2020-08" db="EMBL/GenBank/DDBJ databases">
        <title>Multicomponent nature underlies the extraordinary mechanical properties of spider dragline silk.</title>
        <authorList>
            <person name="Kono N."/>
            <person name="Nakamura H."/>
            <person name="Mori M."/>
            <person name="Yoshida Y."/>
            <person name="Ohtoshi R."/>
            <person name="Malay A.D."/>
            <person name="Moran D.A.P."/>
            <person name="Tomita M."/>
            <person name="Numata K."/>
            <person name="Arakawa K."/>
        </authorList>
    </citation>
    <scope>NUCLEOTIDE SEQUENCE</scope>
</reference>
<dbReference type="InterPro" id="IPR026254">
    <property type="entry name" value="RNF31-like"/>
</dbReference>
<keyword evidence="6" id="KW-0862">Zinc</keyword>
<keyword evidence="4 7" id="KW-0863">Zinc-finger</keyword>
<dbReference type="PROSITE" id="PS50089">
    <property type="entry name" value="ZF_RING_2"/>
    <property type="match status" value="1"/>
</dbReference>
<feature type="region of interest" description="Disordered" evidence="8">
    <location>
        <begin position="644"/>
        <end position="665"/>
    </location>
</feature>
<evidence type="ECO:0000313" key="12">
    <source>
        <dbReference type="Proteomes" id="UP000886998"/>
    </source>
</evidence>
<keyword evidence="12" id="KW-1185">Reference proteome</keyword>
<dbReference type="PROSITE" id="PS51873">
    <property type="entry name" value="TRIAD"/>
    <property type="match status" value="1"/>
</dbReference>
<feature type="compositionally biased region" description="Polar residues" evidence="8">
    <location>
        <begin position="2710"/>
        <end position="2725"/>
    </location>
</feature>
<feature type="region of interest" description="Disordered" evidence="8">
    <location>
        <begin position="107"/>
        <end position="145"/>
    </location>
</feature>
<dbReference type="GO" id="GO:1990450">
    <property type="term" value="F:linear polyubiquitin binding"/>
    <property type="evidence" value="ECO:0007669"/>
    <property type="project" value="TreeGrafter"/>
</dbReference>
<feature type="compositionally biased region" description="Basic and acidic residues" evidence="8">
    <location>
        <begin position="3485"/>
        <end position="3498"/>
    </location>
</feature>
<feature type="region of interest" description="Disordered" evidence="8">
    <location>
        <begin position="1592"/>
        <end position="1621"/>
    </location>
</feature>
<feature type="region of interest" description="Disordered" evidence="8">
    <location>
        <begin position="1386"/>
        <end position="1471"/>
    </location>
</feature>
<dbReference type="InterPro" id="IPR047540">
    <property type="entry name" value="BRcat_RBR_RNF31-like"/>
</dbReference>
<dbReference type="Pfam" id="PF18091">
    <property type="entry name" value="E3_UbLigase_RBR"/>
    <property type="match status" value="1"/>
</dbReference>
<name>A0A8X7C737_9ARAC</name>
<feature type="region of interest" description="Disordered" evidence="8">
    <location>
        <begin position="3391"/>
        <end position="3620"/>
    </location>
</feature>
<feature type="compositionally biased region" description="Polar residues" evidence="8">
    <location>
        <begin position="1397"/>
        <end position="1407"/>
    </location>
</feature>
<keyword evidence="2" id="KW-0479">Metal-binding</keyword>
<feature type="compositionally biased region" description="Basic and acidic residues" evidence="8">
    <location>
        <begin position="2679"/>
        <end position="2692"/>
    </location>
</feature>
<sequence>TQDKPSILQADVLTSVPAGVEETIDNIIDQNEAEPEGLRITSTSSDIPSKPSDIVRYLYYDDSIQFEDDLSINESFNSMHSEEISPLPEQEIASCDIARVEEKLLKESEASGTDRSSHEQNDELSKTQSQNINPEVSTSLSKSDIDIDNQSMHSYISEKDTFESIYSTSESTDQFFDLETSKSSQQISEEMQISHESDSLTETKSTTKDGDSPCIPGLLLEKESKDSFPLAAMDNDDVTDISTHFTMTEDESDKFSDIESDSSLNNFDEEDFFPERSMNQEIAYSEDISQDVIHQEDFMLDQNANKNEENYIEECVTPVEFENREQDIEAALRDVNGNLTEFIENAVVSEIGEEIVTAEKSEISREENVSVHATECDVSHSTSEAVTVSSALAETYKDESLDISEIEDSLNISKIGELDTKSEDVTETELEFLSPDVSVLDTVSLSETNSFKTNDSGSISSKEFKDITSSQKVQSAEIDDYCDKKEVIAFSLESETEIKVDQIENVSFDKMPSVNEESSLENKVLNKNEEVSLSSSIEAPVGTEKTSEIVLENELAVDITKITRVGDIKAPAAVEQTDTSQETCGVLYETKEKEPDDFPKGVEALPSPVSDVSGTECIPNFGIESKIPLPLDEDVWLKNQTDFPSELKTTPADDNSKLKSTEVDSSRDLTQDADAIDFKRIVLDSELLDTQQIPPTQTEAVSITKSVEQFESNVSEFEIPESKTVSVLSSFEQNLESVSKEKSIETEYIDEDECIVNFKGIVLDLESVNNQQKPCVKDISELTKQNIATAVLSHSEDIGEIVDIFISNEEQFSKEKVVSENIGAELHVVDFKGNVSESELLSKEEKPVAEDKSVIIPESIEKVGEIDQDASVTDFKGIVSEVLSKQEPLTSEVEVGSIFKFDEQLEQDTVKQFSEKDKITSSETGVSTPPVDSPVSNIENFSQVKVIPTDGDTTVVDFRGVIVAHSELLNNELNSSAENKIENISEISSQLESSPEKDKITISETLADVFVPKIESYTEKISQKIVEQETVTVDFKGIISDSELVTDELKLPEENIIETISEPLPETDKITVLETNVSDTSVDYSVSNIKQFSQEKVLSDIEQEPVIVDFKNIILDHEPLSDEQKFTTENKTQGISIISTEANIIESVPDKIPSSEIGISNVSESSLSSKVTFKSIEQDTSIVDFKGILCDSESFKAKLDTEESNIISESSKQIAPEQLLEKVSDTVVSPSISEDKSQETVVVNFKGIVVSDSDILNNQLEPCTENKFVDQTDQNSGTMDVKDIECPPSRDKEQVRDVEISVKSSKPADREILLESSMTFDTKSLNGFKSASDKIKKEESYPEISSNSKEVIRTSEQNGVCKHEDKTMPFDTNMTDEQLKRERFENETVVSKDEITDTSYHSLSGESNIGFDEESDSSMKDVVNVSSGLGESVTESPERDTKSFVSKEDPSKTSLMPIKQDLSEESLGKGGKEVMKFDQEASLYSETDSSYFHSAQEDMDNTSIITSDDDFTDVPSHITLTEDFDSFSDVDTDTSLGVEELDQDSFNKEKTPTREDHEWNLQEIELENKNILSEHVSNLTSKVVVQNFEDATSTTVSTSGNIDTQRDNSTSVEAAGGSHKADENNITELDVQQSESVKCKGIHELTSETMEKHPEIPGESVVPESVPKPSLAAGDSEVKPLELPDDSTDATCFSSIIDECETWSDSEITTSLNDYVSTEIEKEERAAEISAAVPTLDELQTNNITGFGLPDTAKEKIEHSETTSPEDSLAMSATLDDGLASCKTSSETKTDQIASLPTDSSISTTFVTSTEVEKSSDASLEMDVCEDTSDLSYNTLSKEEYTEKISDLETENSEMSTSSFFETVSKDDSSEKFSDIESENYRELEDSLNVLEKYESPDELLGTISKVEGSTKLSEAEIKSKKLSDPLCSDSSIEEKFKGKVVESDKNEGTCQAVVEILPEPVPLIVDKKVLSLSVADIVESSEFEVKCDQTTEPLILEQFADVKSLNQQVALIENFNEFETGTAVPKIHKEATDTSLGVQKTDDSDYWLEAETEYSISEFEDEAVSFSEKEISDHFPSEPLLEASKISEDKVNIFETASQLSTDTAAGISTSFHTDTEYSDQVSDTCADISLQGGTTENSDKWSDFEGEAAIDDFLNENLQTMDEQDIMKGYDFGLQAMQEKRDSTRKQSDKDILQISDVTESSHKASEELLKSPVSEEQRKQKESLDSPKASDEAKTDKQTDEKPLEISEKPFSTENNVQHLPKLTTPSAATSGTSDDDFTSVTPMDVTTGESDRWSDISDDTSIEEMLDSSKSLSLQKDASSINLEVSADAKTVSKVGVEDVKLESNLPAESQIIEKPLENERPKEYSEKLPFEANSLSPAQDTPTSDVCSEPLLLHDIQEEETESDSYYDTGRDQLEENIEDDMLHQNIDYDSTDLGPSPVYENEEDQFEDEEYLDEYDPNYDENGMEVAEEDYHDGSVPYILNDDELVYPLQYGDDWIEESFDLKEYGIETAFSRSDLNIHERFDEDIQRAIDLNLENEETMEDQNVMTESFKTISDNTKSKVTEHDSWSTADADSIEDDLSDHDDVLNKIDKILAEDFGYDKLDYFAGEGATPEIPSPDQLPYDYEVADSPEAKEVSQEDNITKQIQCPTNEILEVKKDHVLETKENNLRSKVSDKFDKTSDQRKSEISFSGMSVKDSEEIPQEKTVSTVEEQLQGTIVSETAEKSLKTEESVEPATDAKKVKTSSIEATEAADMAVKFEELSKDKTEVTVEATKTKSLSETSGIITEKMKTLSGKETETESEIVKIKMSSKKATEGTAESVEVKIPSKEENETAEVLKLKTPLKKTTETDGEEKVVQTPSEEKNEPVEATVTLKTSSKEIADVSVETKKAKLTSKETNEASKAETLSKKATEIVDTTMEVKASKETVEDEADAVKLKVLSKETSEATAATLKAKIPSKETTEGGTGTVTLKTSSKEKTELTDSTEKVKAQSKEATETADTAVKLKTPPKEANEAADLTLKDKTSSKRIKEDAAEIVKQKKPSKDGSETTDSTVNLKTSKKATEAAADAVKQEKPSKEESETADTTVNVETSKKATEAAADAVKQENETADTTINAAEIVKQKKPSKDGSETTDSTVNLKTSKKATEAAADAVVVKASSKEVTEVTGTTLEVKTPSKEKSEDADVTVKVRKLSKDVTEAEDMAAKIPSKEVTADAVETIKIKASSRKASEISDIELKNKAPSKETADVEAKIKSPAEKTIETVDVTIKMETSSKEASETEDVTMKIKISPAEATKVTTQVVEVKETSKEAIEDGNAAVKVKALSKEAIKSDDVVQEVKIPSKETTETADSTVKIKVSPKETTKTTADTTKKEVSLKETTVSDAAVKVKLQSKQTTETSAEAFKSNSFSEKASKSSEEETNLKLTSRETSGGVTEEKPDIPLKKKHMLSTQEQSGESPKHSSSISDTDSDTSNSQSFPSERASDPEFKPDIPDKTRRRCRPKTDTASEDQTASKAPALPRKRPKRESSTDSISSSVFLSSSSESLSSYESAPLKDSTKSESLSSKESTSASFVDVPEVPARKAKVKSSPSRQRRRDSSEDSSSSVSKASVQSSDLPPKEVMDLCRKRTSIDERMVKLQNEGKCNTKEKAFIAAKLIEMQFEEEDALNASRQCNSVYHAIKFLTQLCELCNCRFPINLMASMVYCTHRACKECLKAHFTSLIYDRSIFTLLCPVCQKPDITDQNIQEYFNHLEMMVRNILDGHVYDLFQRKLRDEVLTKDPNFHWCSQCSSGFIASPRLKKLYCPDCSAITCASCHQTWELEHEGVHCERFQQWKDMHTPEPPPAGLVKYLADRGITCPSCELVYPQASGGCLLYKCSHCSFEFCGFCKNPYKRGKECGNKVCESRGIHAHHPYNCLFFLRDIEMSDLQMLLEEESVTYLTIPPKDQIVKSRCQMREQKHSHGSISEDRCGRDIVPYCAGLCRTHYYEYLAELLRKNKINPLPIMTTQDLQFVLRKSRVLVPDRVKGETNEEYYKRLTKVVSSSLT</sequence>
<dbReference type="PANTHER" id="PTHR16004">
    <property type="entry name" value="RING FINGER PROTEIN 31-RELATED"/>
    <property type="match status" value="1"/>
</dbReference>
<dbReference type="GO" id="GO:0071797">
    <property type="term" value="C:LUBAC complex"/>
    <property type="evidence" value="ECO:0007669"/>
    <property type="project" value="InterPro"/>
</dbReference>
<feature type="region of interest" description="Disordered" evidence="8">
    <location>
        <begin position="2843"/>
        <end position="2874"/>
    </location>
</feature>
<evidence type="ECO:0000256" key="4">
    <source>
        <dbReference type="ARBA" id="ARBA00022771"/>
    </source>
</evidence>
<feature type="region of interest" description="Disordered" evidence="8">
    <location>
        <begin position="1650"/>
        <end position="1685"/>
    </location>
</feature>
<feature type="compositionally biased region" description="Low complexity" evidence="8">
    <location>
        <begin position="3604"/>
        <end position="3617"/>
    </location>
</feature>
<feature type="compositionally biased region" description="Basic and acidic residues" evidence="8">
    <location>
        <begin position="654"/>
        <end position="665"/>
    </location>
</feature>
<dbReference type="SUPFAM" id="SSF57850">
    <property type="entry name" value="RING/U-box"/>
    <property type="match status" value="2"/>
</dbReference>
<feature type="region of interest" description="Disordered" evidence="8">
    <location>
        <begin position="2679"/>
        <end position="2751"/>
    </location>
</feature>
<feature type="compositionally biased region" description="Basic and acidic residues" evidence="8">
    <location>
        <begin position="2359"/>
        <end position="2374"/>
    </location>
</feature>